<evidence type="ECO:0000313" key="3">
    <source>
        <dbReference type="EMBL" id="GGI87794.1"/>
    </source>
</evidence>
<dbReference type="EMBL" id="BMOB01000006">
    <property type="protein sequence ID" value="GGI87794.1"/>
    <property type="molecule type" value="Genomic_DNA"/>
</dbReference>
<dbReference type="Gene3D" id="3.40.710.10">
    <property type="entry name" value="DD-peptidase/beta-lactamase superfamily"/>
    <property type="match status" value="1"/>
</dbReference>
<feature type="region of interest" description="Disordered" evidence="1">
    <location>
        <begin position="38"/>
        <end position="60"/>
    </location>
</feature>
<evidence type="ECO:0000256" key="1">
    <source>
        <dbReference type="SAM" id="MobiDB-lite"/>
    </source>
</evidence>
<dbReference type="InterPro" id="IPR012338">
    <property type="entry name" value="Beta-lactam/transpept-like"/>
</dbReference>
<gene>
    <name evidence="3" type="ORF">GCM10007966_15670</name>
</gene>
<sequence length="169" mass="19196">MVGLNSNNTLQAICDEVHIPAVSYGYVVPQKECEDFESTSQSVGKKTAKSSNEPDVNSDTRFPASSLSKIVFTYLVLQLVKEKQLDLDEPLHKILQYERFKMDNEYPDKAKNLTARHVLSHTTGLPNLGEDISSSLSFNPNSKLGETYSLKKKWKKIWRIWLKSMCLVL</sequence>
<dbReference type="InterPro" id="IPR001466">
    <property type="entry name" value="Beta-lactam-related"/>
</dbReference>
<keyword evidence="4" id="KW-1185">Reference proteome</keyword>
<dbReference type="AlphaFoldDB" id="A0A917JUS7"/>
<dbReference type="PANTHER" id="PTHR46825:SF9">
    <property type="entry name" value="BETA-LACTAMASE-RELATED DOMAIN-CONTAINING PROTEIN"/>
    <property type="match status" value="1"/>
</dbReference>
<evidence type="ECO:0000259" key="2">
    <source>
        <dbReference type="Pfam" id="PF00144"/>
    </source>
</evidence>
<dbReference type="PANTHER" id="PTHR46825">
    <property type="entry name" value="D-ALANYL-D-ALANINE-CARBOXYPEPTIDASE/ENDOPEPTIDASE AMPH"/>
    <property type="match status" value="1"/>
</dbReference>
<evidence type="ECO:0000313" key="4">
    <source>
        <dbReference type="Proteomes" id="UP000630149"/>
    </source>
</evidence>
<dbReference type="Pfam" id="PF00144">
    <property type="entry name" value="Beta-lactamase"/>
    <property type="match status" value="1"/>
</dbReference>
<dbReference type="InterPro" id="IPR050491">
    <property type="entry name" value="AmpC-like"/>
</dbReference>
<protein>
    <recommendedName>
        <fullName evidence="2">Beta-lactamase-related domain-containing protein</fullName>
    </recommendedName>
</protein>
<name>A0A917JUS7_9GAMM</name>
<feature type="domain" description="Beta-lactamase-related" evidence="2">
    <location>
        <begin position="51"/>
        <end position="129"/>
    </location>
</feature>
<accession>A0A917JUS7</accession>
<dbReference type="SUPFAM" id="SSF56601">
    <property type="entry name" value="beta-lactamase/transpeptidase-like"/>
    <property type="match status" value="1"/>
</dbReference>
<comment type="caution">
    <text evidence="3">The sequence shown here is derived from an EMBL/GenBank/DDBJ whole genome shotgun (WGS) entry which is preliminary data.</text>
</comment>
<reference evidence="3" key="2">
    <citation type="submission" date="2020-09" db="EMBL/GenBank/DDBJ databases">
        <authorList>
            <person name="Sun Q."/>
            <person name="Ohkuma M."/>
        </authorList>
    </citation>
    <scope>NUCLEOTIDE SEQUENCE</scope>
    <source>
        <strain evidence="3">JCM 13919</strain>
    </source>
</reference>
<reference evidence="3" key="1">
    <citation type="journal article" date="2014" name="Int. J. Syst. Evol. Microbiol.">
        <title>Complete genome sequence of Corynebacterium casei LMG S-19264T (=DSM 44701T), isolated from a smear-ripened cheese.</title>
        <authorList>
            <consortium name="US DOE Joint Genome Institute (JGI-PGF)"/>
            <person name="Walter F."/>
            <person name="Albersmeier A."/>
            <person name="Kalinowski J."/>
            <person name="Ruckert C."/>
        </authorList>
    </citation>
    <scope>NUCLEOTIDE SEQUENCE</scope>
    <source>
        <strain evidence="3">JCM 13919</strain>
    </source>
</reference>
<dbReference type="RefSeq" id="WP_268237667.1">
    <property type="nucleotide sequence ID" value="NZ_BMOB01000006.1"/>
</dbReference>
<dbReference type="Proteomes" id="UP000630149">
    <property type="component" value="Unassembled WGS sequence"/>
</dbReference>
<proteinExistence type="predicted"/>
<organism evidence="3 4">
    <name type="scientific">Legionella impletisoli</name>
    <dbReference type="NCBI Taxonomy" id="343510"/>
    <lineage>
        <taxon>Bacteria</taxon>
        <taxon>Pseudomonadati</taxon>
        <taxon>Pseudomonadota</taxon>
        <taxon>Gammaproteobacteria</taxon>
        <taxon>Legionellales</taxon>
        <taxon>Legionellaceae</taxon>
        <taxon>Legionella</taxon>
    </lineage>
</organism>